<evidence type="ECO:0000313" key="9">
    <source>
        <dbReference type="EMBL" id="OCB91311.1"/>
    </source>
</evidence>
<feature type="region of interest" description="Disordered" evidence="7">
    <location>
        <begin position="1"/>
        <end position="64"/>
    </location>
</feature>
<keyword evidence="4" id="KW-0378">Hydrolase</keyword>
<dbReference type="PANTHER" id="PTHR12801:SF115">
    <property type="entry name" value="FI18136P1-RELATED"/>
    <property type="match status" value="1"/>
</dbReference>
<dbReference type="AlphaFoldDB" id="A0A9Q5I4D1"/>
<evidence type="ECO:0000256" key="7">
    <source>
        <dbReference type="SAM" id="MobiDB-lite"/>
    </source>
</evidence>
<evidence type="ECO:0000256" key="2">
    <source>
        <dbReference type="ARBA" id="ARBA00006357"/>
    </source>
</evidence>
<comment type="caution">
    <text evidence="9">The sequence shown here is derived from an EMBL/GenBank/DDBJ whole genome shotgun (WGS) entry which is preliminary data.</text>
</comment>
<keyword evidence="6" id="KW-0539">Nucleus</keyword>
<dbReference type="GO" id="GO:0005634">
    <property type="term" value="C:nucleus"/>
    <property type="evidence" value="ECO:0007669"/>
    <property type="project" value="UniProtKB-SubCell"/>
</dbReference>
<dbReference type="SUPFAM" id="SSF53098">
    <property type="entry name" value="Ribonuclease H-like"/>
    <property type="match status" value="1"/>
</dbReference>
<reference evidence="9" key="1">
    <citation type="submission" date="2016-06" db="EMBL/GenBank/DDBJ databases">
        <title>Draft Genome sequence of the fungus Inonotus baumii.</title>
        <authorList>
            <person name="Zhu H."/>
            <person name="Lin W."/>
        </authorList>
    </citation>
    <scope>NUCLEOTIDE SEQUENCE</scope>
    <source>
        <strain evidence="9">821</strain>
    </source>
</reference>
<evidence type="ECO:0000256" key="1">
    <source>
        <dbReference type="ARBA" id="ARBA00004123"/>
    </source>
</evidence>
<dbReference type="EMBL" id="LNZH02000094">
    <property type="protein sequence ID" value="OCB91311.1"/>
    <property type="molecule type" value="Genomic_DNA"/>
</dbReference>
<dbReference type="Gene3D" id="3.30.420.10">
    <property type="entry name" value="Ribonuclease H-like superfamily/Ribonuclease H"/>
    <property type="match status" value="1"/>
</dbReference>
<dbReference type="OrthoDB" id="206335at2759"/>
<dbReference type="PANTHER" id="PTHR12801">
    <property type="entry name" value="RNA EXONUCLEASE REXO1 / RECO3 FAMILY MEMBER-RELATED"/>
    <property type="match status" value="1"/>
</dbReference>
<dbReference type="SMART" id="SM00479">
    <property type="entry name" value="EXOIII"/>
    <property type="match status" value="1"/>
</dbReference>
<sequence>MKRTSLSETPAMQSEVPHKSKKLKASTAPTLPVVDPLSPESSQEQWQTVGRRGKVTSSLPARPGFDASNAFASLVQTEDKADADGQWSKVERRKAKKARKNEEKAELSPPRFFYVNSEITKRREAITIGDIRDLVLHLLGEAAPQPWLKVENRQAITKVVVLFVPGILPEHLNVKVHPTNATTNPNIPLSIPLPPDPNLSTQGKSVTVKTLFGGTKEIIPDMRTSNVVKLPFLARTFSHACPTHAPGDSFRMHSVLGAFFQGPVSAEEKKRRTIASLKAGKEFSADDPMRYILTPAQMLENEYPLPSYMKDASVGLEAGSSSVTEDGWAETPRPEDDESGTVEVVAIDCEMCLTEDGKELTRICAIDFKSGIKEESLRDITATLQTARDELLDLLSLSRNRTGKTPILLGHSLESDLRALKLAHSRCIDTALLYHHPRGRPLKPGLAWLTKKWCGREIQNRGESGHDAEEDARACIELLQRKLKGGPSFGEYKSTTEFESIFERLKRSIRGSPSGEPGTGAGAKLRTAVVDRGNPATWHGAGAGRCIACTNDEEVTQGILKCMEDSDFIWARLSGLAEAQNWLQQKPTADSPIRTVTEVNDVAEDAALRTLNSHLTIIHATLPPRTAFVVFTGHSDPRPMVALQARKTAFENAIRALQTNLNSPLSAASVPEGVRWTNADARDLEEAVERARRGLLFLSLK</sequence>
<dbReference type="InterPro" id="IPR013520">
    <property type="entry name" value="Ribonucl_H"/>
</dbReference>
<keyword evidence="10" id="KW-1185">Reference proteome</keyword>
<evidence type="ECO:0000256" key="4">
    <source>
        <dbReference type="ARBA" id="ARBA00022801"/>
    </source>
</evidence>
<dbReference type="Proteomes" id="UP000757232">
    <property type="component" value="Unassembled WGS sequence"/>
</dbReference>
<comment type="similarity">
    <text evidence="2">Belongs to the REXO1/REXO3 family.</text>
</comment>
<evidence type="ECO:0000256" key="5">
    <source>
        <dbReference type="ARBA" id="ARBA00022839"/>
    </source>
</evidence>
<name>A0A9Q5I4D1_SANBA</name>
<feature type="region of interest" description="Disordered" evidence="7">
    <location>
        <begin position="320"/>
        <end position="340"/>
    </location>
</feature>
<dbReference type="GO" id="GO:0003676">
    <property type="term" value="F:nucleic acid binding"/>
    <property type="evidence" value="ECO:0007669"/>
    <property type="project" value="InterPro"/>
</dbReference>
<evidence type="ECO:0000313" key="10">
    <source>
        <dbReference type="Proteomes" id="UP000757232"/>
    </source>
</evidence>
<feature type="region of interest" description="Disordered" evidence="7">
    <location>
        <begin position="82"/>
        <end position="103"/>
    </location>
</feature>
<dbReference type="InterPro" id="IPR012337">
    <property type="entry name" value="RNaseH-like_sf"/>
</dbReference>
<protein>
    <recommendedName>
        <fullName evidence="8">Exonuclease domain-containing protein</fullName>
    </recommendedName>
</protein>
<keyword evidence="5" id="KW-0269">Exonuclease</keyword>
<dbReference type="GO" id="GO:0004527">
    <property type="term" value="F:exonuclease activity"/>
    <property type="evidence" value="ECO:0007669"/>
    <property type="project" value="UniProtKB-KW"/>
</dbReference>
<feature type="compositionally biased region" description="Polar residues" evidence="7">
    <location>
        <begin position="39"/>
        <end position="48"/>
    </location>
</feature>
<dbReference type="InterPro" id="IPR034922">
    <property type="entry name" value="REX1-like_exo"/>
</dbReference>
<evidence type="ECO:0000259" key="8">
    <source>
        <dbReference type="SMART" id="SM00479"/>
    </source>
</evidence>
<feature type="domain" description="Exonuclease" evidence="8">
    <location>
        <begin position="343"/>
        <end position="488"/>
    </location>
</feature>
<proteinExistence type="inferred from homology"/>
<dbReference type="CDD" id="cd06145">
    <property type="entry name" value="REX1_like"/>
    <property type="match status" value="1"/>
</dbReference>
<keyword evidence="3" id="KW-0540">Nuclease</keyword>
<dbReference type="InterPro" id="IPR036397">
    <property type="entry name" value="RNaseH_sf"/>
</dbReference>
<dbReference type="InterPro" id="IPR047021">
    <property type="entry name" value="REXO1/3/4-like"/>
</dbReference>
<evidence type="ECO:0000256" key="3">
    <source>
        <dbReference type="ARBA" id="ARBA00022722"/>
    </source>
</evidence>
<organism evidence="9 10">
    <name type="scientific">Sanghuangporus baumii</name>
    <name type="common">Phellinus baumii</name>
    <dbReference type="NCBI Taxonomy" id="108892"/>
    <lineage>
        <taxon>Eukaryota</taxon>
        <taxon>Fungi</taxon>
        <taxon>Dikarya</taxon>
        <taxon>Basidiomycota</taxon>
        <taxon>Agaricomycotina</taxon>
        <taxon>Agaricomycetes</taxon>
        <taxon>Hymenochaetales</taxon>
        <taxon>Hymenochaetaceae</taxon>
        <taxon>Sanghuangporus</taxon>
    </lineage>
</organism>
<accession>A0A9Q5I4D1</accession>
<evidence type="ECO:0000256" key="6">
    <source>
        <dbReference type="ARBA" id="ARBA00023242"/>
    </source>
</evidence>
<comment type="subcellular location">
    <subcellularLocation>
        <location evidence="1">Nucleus</location>
    </subcellularLocation>
</comment>
<feature type="compositionally biased region" description="Polar residues" evidence="7">
    <location>
        <begin position="1"/>
        <end position="12"/>
    </location>
</feature>
<gene>
    <name evidence="9" type="ORF">A7U60_g1430</name>
</gene>